<organism evidence="1 2">
    <name type="scientific">Synchytrium endobioticum</name>
    <dbReference type="NCBI Taxonomy" id="286115"/>
    <lineage>
        <taxon>Eukaryota</taxon>
        <taxon>Fungi</taxon>
        <taxon>Fungi incertae sedis</taxon>
        <taxon>Chytridiomycota</taxon>
        <taxon>Chytridiomycota incertae sedis</taxon>
        <taxon>Chytridiomycetes</taxon>
        <taxon>Synchytriales</taxon>
        <taxon>Synchytriaceae</taxon>
        <taxon>Synchytrium</taxon>
    </lineage>
</organism>
<name>A0A507D8R9_9FUNG</name>
<reference evidence="1 2" key="1">
    <citation type="journal article" date="2019" name="Sci. Rep.">
        <title>Comparative genomics of chytrid fungi reveal insights into the obligate biotrophic and pathogenic lifestyle of Synchytrium endobioticum.</title>
        <authorList>
            <person name="van de Vossenberg B.T.L.H."/>
            <person name="Warris S."/>
            <person name="Nguyen H.D.T."/>
            <person name="van Gent-Pelzer M.P.E."/>
            <person name="Joly D.L."/>
            <person name="van de Geest H.C."/>
            <person name="Bonants P.J.M."/>
            <person name="Smith D.S."/>
            <person name="Levesque C.A."/>
            <person name="van der Lee T.A.J."/>
        </authorList>
    </citation>
    <scope>NUCLEOTIDE SEQUENCE [LARGE SCALE GENOMIC DNA]</scope>
    <source>
        <strain evidence="1 2">LEV6574</strain>
    </source>
</reference>
<gene>
    <name evidence="1" type="ORF">SeLEV6574_g02395</name>
</gene>
<comment type="caution">
    <text evidence="1">The sequence shown here is derived from an EMBL/GenBank/DDBJ whole genome shotgun (WGS) entry which is preliminary data.</text>
</comment>
<protein>
    <recommendedName>
        <fullName evidence="3">Sfi1 spindle body domain-containing protein</fullName>
    </recommendedName>
</protein>
<sequence>MATQALDINDQVILHEIFTTAGLNANDYNPVSTKGPLTRPEVDLFRLMRALDVIMRNRDVKQVNRDKYKKMLIHFVKSRINIARDSTPNSTTIVNEPSLFAPDSLFAADQSILRHHHHHHLDHHTHIMNYEPSHIIHHNHSNHQIPKPELDVSSIRIGNQSKVYGDQTLMDLGEFSWIGASNLKRPNLTNDELVNMWMLGVFYWQRHLLKRVFKIWRLKHREYKNQKALCGRKRIFTAWRAMTLKTDELVNRLRVQHRERLIRQLLVMWAGKAARAAVVRQRREICLEMFMKRRTGLAVTRAFEHWHFTSKHRRALFIRSIKNEKAASVFERKRVFYMWLTKARRSYAASRFRSMKTFSHGRLVFNEWRRYVRTRSYQQRTTQLLTERRRLNLLKAWLKNWLSRLRLSVWSRHRSAVSEKWRRRLLLSRTMSSWKEHHRIYIAAIEVAGEHHQLVIRTSFLAWLRSSRLAKCVRQMALEISIGKRFRAWLKFAKRRHLEAENCSKLRLRMEKRIRGDVFRTWMWQRHSKLALDDKMIAFQTRHLRQSLRSKFSSWRHRLLLHRHAHSQHGRMLRMLWTRWKERKRVVVHVLSELCTTHIIVIRQRSLQKLFMLWLKRAGNVHNQRLKAVERSSLLEKQERFRHWKQRVVHISRRMLLACSGWQISQISLYWSTWRAHLEGRREQKLLRRLIAFSKKRDCRIQRRVTELWSKSTTRRQIHKLASHEMETRNQLAMKCAVSTKWIKAMREHQQAYRAAITFHARNLLRKRLIYWHAVAKESQRRNKASRSLRDLARRIVLQRCVIGWKFFTNREIILSKKHELIWSFRTRRTQRVVFEHIVKCCKSRRLFRRLQMELVTKAQQETTKSFSNWRGKLQLLRARRYRRIKLFTVGFGAWNHRTLDSIHCRLADVLYTRRIARLAFRAWLWEFRMEVICPRRTEAKSECVIGRIRQPVHPKLAAHFIVEPCYEHQPVNPLTWCLQHCTVKVPIVLDAFDLAPPTRRPMSPWYSPRKGRSPQRSLLQDVRIPSFDVVIDWQQYQVSQRVWIASATSFRHCHLLRTAIRVWKTRYLVQQKCRYLDHLLKTPRRQVWYERIYMRIWKTRVDTLHGLIEVADGNYNLALKRRTVMMWMKPGTSVHGMKNIAHQFCCRALLRAALKRWRSRMMIEHHRVLVADRYHELSNLRRGFVAWKYRLTMNLLQYKLVHMATVFNQARIALQGWMKWRYRHRIRILVSALVLYNQRRMIVGSFGLWRQATSDKIEKRLWIKWILFKKIKIFMLWKKLAIARANARAFLVGRHWAQWKYVLDTRRELNEVANSLRIFAVSRRVFSVWRHRYMTRLLLPQAQSGKVGSGKPPSKRQLAAGMLERIELVAKKACFMKWVQLAGEKAFEEERRRMYAETWRSTILQRKMLQAWISFTRQETQLDW</sequence>
<accession>A0A507D8R9</accession>
<proteinExistence type="predicted"/>
<evidence type="ECO:0000313" key="1">
    <source>
        <dbReference type="EMBL" id="TPX47886.1"/>
    </source>
</evidence>
<dbReference type="EMBL" id="QEAM01000066">
    <property type="protein sequence ID" value="TPX47886.1"/>
    <property type="molecule type" value="Genomic_DNA"/>
</dbReference>
<dbReference type="Proteomes" id="UP000320475">
    <property type="component" value="Unassembled WGS sequence"/>
</dbReference>
<evidence type="ECO:0008006" key="3">
    <source>
        <dbReference type="Google" id="ProtNLM"/>
    </source>
</evidence>
<evidence type="ECO:0000313" key="2">
    <source>
        <dbReference type="Proteomes" id="UP000320475"/>
    </source>
</evidence>